<organism evidence="1 2">
    <name type="scientific">Dallia pectoralis</name>
    <name type="common">Alaska blackfish</name>
    <dbReference type="NCBI Taxonomy" id="75939"/>
    <lineage>
        <taxon>Eukaryota</taxon>
        <taxon>Metazoa</taxon>
        <taxon>Chordata</taxon>
        <taxon>Craniata</taxon>
        <taxon>Vertebrata</taxon>
        <taxon>Euteleostomi</taxon>
        <taxon>Actinopterygii</taxon>
        <taxon>Neopterygii</taxon>
        <taxon>Teleostei</taxon>
        <taxon>Protacanthopterygii</taxon>
        <taxon>Esociformes</taxon>
        <taxon>Umbridae</taxon>
        <taxon>Dallia</taxon>
    </lineage>
</organism>
<name>A0ACC2G3E2_DALPE</name>
<dbReference type="Proteomes" id="UP001157502">
    <property type="component" value="Chromosome 18"/>
</dbReference>
<proteinExistence type="predicted"/>
<accession>A0ACC2G3E2</accession>
<sequence length="288" mass="32814">MSRKSGKKDKKKSQNEDEYSESEEISDIVAAMEDGLVEGDGEEATPGENNRDILKAIISLKSGLYKKIDGVQTTITEVRKEIQECTGRLAHAEKRISDAEDNVNGLISKVSTLESTVKTLSDKVEDLECRSRRNNVRLVGLPEKAEGLDTVTFLEKWLPEALGMESRETLVIERAHRIGTLSNNDPRSARPRTLIMKFLNFKDKERVLKAARIKRNVLYNNEQVRLHPDLSAGVHKMQRDYDDVRKKLRDKGIHKHRIIFPARLLLTHGDRSYTFQTPAEVVHFVRSL</sequence>
<gene>
    <name evidence="1" type="ORF">DPEC_G00218830</name>
</gene>
<protein>
    <submittedName>
        <fullName evidence="1">Uncharacterized protein</fullName>
    </submittedName>
</protein>
<keyword evidence="2" id="KW-1185">Reference proteome</keyword>
<comment type="caution">
    <text evidence="1">The sequence shown here is derived from an EMBL/GenBank/DDBJ whole genome shotgun (WGS) entry which is preliminary data.</text>
</comment>
<evidence type="ECO:0000313" key="1">
    <source>
        <dbReference type="EMBL" id="KAJ7998080.1"/>
    </source>
</evidence>
<evidence type="ECO:0000313" key="2">
    <source>
        <dbReference type="Proteomes" id="UP001157502"/>
    </source>
</evidence>
<reference evidence="1" key="1">
    <citation type="submission" date="2021-05" db="EMBL/GenBank/DDBJ databases">
        <authorList>
            <person name="Pan Q."/>
            <person name="Jouanno E."/>
            <person name="Zahm M."/>
            <person name="Klopp C."/>
            <person name="Cabau C."/>
            <person name="Louis A."/>
            <person name="Berthelot C."/>
            <person name="Parey E."/>
            <person name="Roest Crollius H."/>
            <person name="Montfort J."/>
            <person name="Robinson-Rechavi M."/>
            <person name="Bouchez O."/>
            <person name="Lampietro C."/>
            <person name="Lopez Roques C."/>
            <person name="Donnadieu C."/>
            <person name="Postlethwait J."/>
            <person name="Bobe J."/>
            <person name="Dillon D."/>
            <person name="Chandos A."/>
            <person name="von Hippel F."/>
            <person name="Guiguen Y."/>
        </authorList>
    </citation>
    <scope>NUCLEOTIDE SEQUENCE</scope>
    <source>
        <strain evidence="1">YG-Jan2019</strain>
    </source>
</reference>
<dbReference type="EMBL" id="CM055745">
    <property type="protein sequence ID" value="KAJ7998080.1"/>
    <property type="molecule type" value="Genomic_DNA"/>
</dbReference>